<feature type="non-terminal residue" evidence="1">
    <location>
        <position position="148"/>
    </location>
</feature>
<proteinExistence type="predicted"/>
<name>A0A813FRF2_POLGL</name>
<gene>
    <name evidence="1" type="ORF">PGLA1383_LOCUS32497</name>
</gene>
<evidence type="ECO:0000313" key="2">
    <source>
        <dbReference type="Proteomes" id="UP000654075"/>
    </source>
</evidence>
<protein>
    <submittedName>
        <fullName evidence="1">Uncharacterized protein</fullName>
    </submittedName>
</protein>
<dbReference type="AlphaFoldDB" id="A0A813FRF2"/>
<keyword evidence="2" id="KW-1185">Reference proteome</keyword>
<comment type="caution">
    <text evidence="1">The sequence shown here is derived from an EMBL/GenBank/DDBJ whole genome shotgun (WGS) entry which is preliminary data.</text>
</comment>
<organism evidence="1 2">
    <name type="scientific">Polarella glacialis</name>
    <name type="common">Dinoflagellate</name>
    <dbReference type="NCBI Taxonomy" id="89957"/>
    <lineage>
        <taxon>Eukaryota</taxon>
        <taxon>Sar</taxon>
        <taxon>Alveolata</taxon>
        <taxon>Dinophyceae</taxon>
        <taxon>Suessiales</taxon>
        <taxon>Suessiaceae</taxon>
        <taxon>Polarella</taxon>
    </lineage>
</organism>
<evidence type="ECO:0000313" key="1">
    <source>
        <dbReference type="EMBL" id="CAE8614774.1"/>
    </source>
</evidence>
<sequence>MRQHHRAVRSNQDLLRGEGQLGSYRGVIALIRLASERFPMHYGLTDVLRHYGLTKGLGLRDDDEADEQLYGTIQALCRFDPEPWIDGDSLGTLPASSQLGCIVSAMDDEIYVVSESFKLLVFGSDTQFENYAHEKGAIVVPSSEEVVY</sequence>
<dbReference type="Proteomes" id="UP000654075">
    <property type="component" value="Unassembled WGS sequence"/>
</dbReference>
<dbReference type="EMBL" id="CAJNNV010025496">
    <property type="protein sequence ID" value="CAE8614774.1"/>
    <property type="molecule type" value="Genomic_DNA"/>
</dbReference>
<accession>A0A813FRF2</accession>
<reference evidence="1" key="1">
    <citation type="submission" date="2021-02" db="EMBL/GenBank/DDBJ databases">
        <authorList>
            <person name="Dougan E. K."/>
            <person name="Rhodes N."/>
            <person name="Thang M."/>
            <person name="Chan C."/>
        </authorList>
    </citation>
    <scope>NUCLEOTIDE SEQUENCE</scope>
</reference>